<evidence type="ECO:0000259" key="2">
    <source>
        <dbReference type="Pfam" id="PF20568"/>
    </source>
</evidence>
<feature type="domain" description="DUF6777" evidence="2">
    <location>
        <begin position="86"/>
        <end position="248"/>
    </location>
</feature>
<feature type="compositionally biased region" description="Low complexity" evidence="1">
    <location>
        <begin position="304"/>
        <end position="336"/>
    </location>
</feature>
<protein>
    <recommendedName>
        <fullName evidence="2">DUF6777 domain-containing protein</fullName>
    </recommendedName>
</protein>
<gene>
    <name evidence="3" type="ORF">JEQ17_07570</name>
</gene>
<evidence type="ECO:0000256" key="1">
    <source>
        <dbReference type="SAM" id="MobiDB-lite"/>
    </source>
</evidence>
<evidence type="ECO:0000313" key="4">
    <source>
        <dbReference type="Proteomes" id="UP000595636"/>
    </source>
</evidence>
<dbReference type="PROSITE" id="PS51257">
    <property type="entry name" value="PROKAR_LIPOPROTEIN"/>
    <property type="match status" value="1"/>
</dbReference>
<dbReference type="AlphaFoldDB" id="A0A7T7L4X1"/>
<proteinExistence type="predicted"/>
<keyword evidence="4" id="KW-1185">Reference proteome</keyword>
<dbReference type="Pfam" id="PF20568">
    <property type="entry name" value="DUF6777"/>
    <property type="match status" value="1"/>
</dbReference>
<reference evidence="3 4" key="1">
    <citation type="submission" date="2020-12" db="EMBL/GenBank/DDBJ databases">
        <title>A novel species.</title>
        <authorList>
            <person name="Li K."/>
        </authorList>
    </citation>
    <scope>NUCLEOTIDE SEQUENCE [LARGE SCALE GENOMIC DNA]</scope>
    <source>
        <strain evidence="3 4">ZYC-3</strain>
    </source>
</reference>
<evidence type="ECO:0000313" key="3">
    <source>
        <dbReference type="EMBL" id="QQM46551.1"/>
    </source>
</evidence>
<dbReference type="Proteomes" id="UP000595636">
    <property type="component" value="Chromosome"/>
</dbReference>
<organism evidence="3 4">
    <name type="scientific">Streptomyces liliifuscus</name>
    <dbReference type="NCBI Taxonomy" id="2797636"/>
    <lineage>
        <taxon>Bacteria</taxon>
        <taxon>Bacillati</taxon>
        <taxon>Actinomycetota</taxon>
        <taxon>Actinomycetes</taxon>
        <taxon>Kitasatosporales</taxon>
        <taxon>Streptomycetaceae</taxon>
        <taxon>Streptomyces</taxon>
    </lineage>
</organism>
<accession>A0A7T7L4X1</accession>
<sequence>MRIPTRTLVTACALSAALLTGGCGGDGDKASDSATSGGEVFLQPVAAQGPDPFTDSTATTTATPPPVTRTPRSTAPTGSATTEGVRSVSGGTPGLYGGTRRVGSCDVDRQIRFLTADQVKARAFAQAAGIAQAGIPDYLRGLTSVVLRADTRVTNHGFRDGRATEYQAVLQAGTAVLVDNRGVPRVRCACGNPLKPPVALQGSPGHHGRPWSGYEPTQVVVVTPAPRVIVNITIINIQNNTWIERRIGDHDGDEDRIVPAPVVDPHSPRPDGSSPAPDKSSPDGSSPDGSSSESSSESADESASDCVTPTVTVTPGTAEATPTDDSTDTTSPDPSDCPTVTETATPDPSDDLVSPPDGTETGTQPDTDVPDEPTVEQPEPPLDDSPADSPESEAGPDTVPEGPDLPDGGGLIPG</sequence>
<dbReference type="EMBL" id="CP066831">
    <property type="protein sequence ID" value="QQM46551.1"/>
    <property type="molecule type" value="Genomic_DNA"/>
</dbReference>
<dbReference type="InterPro" id="IPR046704">
    <property type="entry name" value="DUF6777"/>
</dbReference>
<name>A0A7T7L4X1_9ACTN</name>
<feature type="compositionally biased region" description="Low complexity" evidence="1">
    <location>
        <begin position="270"/>
        <end position="297"/>
    </location>
</feature>
<feature type="compositionally biased region" description="Low complexity" evidence="1">
    <location>
        <begin position="50"/>
        <end position="62"/>
    </location>
</feature>
<feature type="region of interest" description="Disordered" evidence="1">
    <location>
        <begin position="250"/>
        <end position="414"/>
    </location>
</feature>
<feature type="region of interest" description="Disordered" evidence="1">
    <location>
        <begin position="45"/>
        <end position="95"/>
    </location>
</feature>
<dbReference type="KEGG" id="slf:JEQ17_07570"/>